<feature type="non-terminal residue" evidence="3">
    <location>
        <position position="208"/>
    </location>
</feature>
<feature type="region of interest" description="Disordered" evidence="1">
    <location>
        <begin position="167"/>
        <end position="208"/>
    </location>
</feature>
<sequence length="208" mass="21821">MVGRTPTEALALAGMITASLVTADIPIVVFHDATYSLPESYGVPCSGVEAEPVGTACPKAGDVAVTDCQPYLLSYNGAVCVAPVDAECVRGHDDVWSCEFPKTGYTSAIEAETIAAYVGDALGWDMEHKEPQGTNQEKVSKTAIEYPANTRKLSATGQENLVADTDADEVPETGTVKPCHQTEPPTESTTIAPTEVPCDPTDAPTEST</sequence>
<feature type="compositionally biased region" description="Polar residues" evidence="1">
    <location>
        <begin position="183"/>
        <end position="192"/>
    </location>
</feature>
<reference evidence="3" key="1">
    <citation type="submission" date="2013-11" db="EMBL/GenBank/DDBJ databases">
        <title>The Genome Sequence of Phytophthora parasitica CHvinca01.</title>
        <authorList>
            <consortium name="The Broad Institute Genomics Platform"/>
            <person name="Russ C."/>
            <person name="Tyler B."/>
            <person name="Panabieres F."/>
            <person name="Shan W."/>
            <person name="Tripathy S."/>
            <person name="Grunwald N."/>
            <person name="Machado M."/>
            <person name="Johnson C.S."/>
            <person name="Arredondo F."/>
            <person name="Hong C."/>
            <person name="Coffey M."/>
            <person name="Young S.K."/>
            <person name="Zeng Q."/>
            <person name="Gargeya S."/>
            <person name="Fitzgerald M."/>
            <person name="Abouelleil A."/>
            <person name="Alvarado L."/>
            <person name="Chapman S.B."/>
            <person name="Gainer-Dewar J."/>
            <person name="Goldberg J."/>
            <person name="Griggs A."/>
            <person name="Gujja S."/>
            <person name="Hansen M."/>
            <person name="Howarth C."/>
            <person name="Imamovic A."/>
            <person name="Ireland A."/>
            <person name="Larimer J."/>
            <person name="McCowan C."/>
            <person name="Murphy C."/>
            <person name="Pearson M."/>
            <person name="Poon T.W."/>
            <person name="Priest M."/>
            <person name="Roberts A."/>
            <person name="Saif S."/>
            <person name="Shea T."/>
            <person name="Sykes S."/>
            <person name="Wortman J."/>
            <person name="Nusbaum C."/>
            <person name="Birren B."/>
        </authorList>
    </citation>
    <scope>NUCLEOTIDE SEQUENCE [LARGE SCALE GENOMIC DNA]</scope>
    <source>
        <strain evidence="3">CHvinca01</strain>
    </source>
</reference>
<evidence type="ECO:0000256" key="1">
    <source>
        <dbReference type="SAM" id="MobiDB-lite"/>
    </source>
</evidence>
<dbReference type="Proteomes" id="UP000054423">
    <property type="component" value="Unassembled WGS sequence"/>
</dbReference>
<dbReference type="VEuPathDB" id="FungiDB:PPTG_13018"/>
<gene>
    <name evidence="3" type="ORF">L917_10518</name>
</gene>
<proteinExistence type="predicted"/>
<dbReference type="OrthoDB" id="167615at2759"/>
<evidence type="ECO:0000256" key="2">
    <source>
        <dbReference type="SAM" id="SignalP"/>
    </source>
</evidence>
<name>W2L0C4_PHYNI</name>
<protein>
    <submittedName>
        <fullName evidence="3">Uncharacterized protein</fullName>
    </submittedName>
</protein>
<organism evidence="3">
    <name type="scientific">Phytophthora nicotianae</name>
    <name type="common">Potato buckeye rot agent</name>
    <name type="synonym">Phytophthora parasitica</name>
    <dbReference type="NCBI Taxonomy" id="4792"/>
    <lineage>
        <taxon>Eukaryota</taxon>
        <taxon>Sar</taxon>
        <taxon>Stramenopiles</taxon>
        <taxon>Oomycota</taxon>
        <taxon>Peronosporomycetes</taxon>
        <taxon>Peronosporales</taxon>
        <taxon>Peronosporaceae</taxon>
        <taxon>Phytophthora</taxon>
    </lineage>
</organism>
<evidence type="ECO:0000313" key="3">
    <source>
        <dbReference type="EMBL" id="ETL90886.1"/>
    </source>
</evidence>
<accession>W2L0C4</accession>
<feature type="signal peptide" evidence="2">
    <location>
        <begin position="1"/>
        <end position="23"/>
    </location>
</feature>
<dbReference type="AlphaFoldDB" id="W2L0C4"/>
<feature type="chain" id="PRO_5004819304" evidence="2">
    <location>
        <begin position="24"/>
        <end position="208"/>
    </location>
</feature>
<keyword evidence="2" id="KW-0732">Signal</keyword>
<dbReference type="EMBL" id="KI680241">
    <property type="protein sequence ID" value="ETL90886.1"/>
    <property type="molecule type" value="Genomic_DNA"/>
</dbReference>